<protein>
    <submittedName>
        <fullName evidence="1">Uncharacterized protein</fullName>
    </submittedName>
</protein>
<dbReference type="EMBL" id="AP014945">
    <property type="protein sequence ID" value="BAU22521.1"/>
    <property type="molecule type" value="Genomic_DNA"/>
</dbReference>
<gene>
    <name evidence="1" type="ORF">THC_0117</name>
</gene>
<name>A0A0U5AXQ6_9BACT</name>
<proteinExistence type="predicted"/>
<dbReference type="STRING" id="1653476.THC_0117"/>
<evidence type="ECO:0000313" key="2">
    <source>
        <dbReference type="Proteomes" id="UP000068196"/>
    </source>
</evidence>
<reference evidence="1 2" key="1">
    <citation type="journal article" date="2016" name="Int. J. Syst. Evol. Microbiol.">
        <title>Caldimicrobium thiodismutans sp. nov., a sulfur-disproportionating bacterium isolated from a hot spring, and emended description of the genus Caldimicrobium.</title>
        <authorList>
            <person name="Kojima H."/>
            <person name="Umezawa K."/>
            <person name="Fukui M."/>
        </authorList>
    </citation>
    <scope>NUCLEOTIDE SEQUENCE [LARGE SCALE GENOMIC DNA]</scope>
    <source>
        <strain evidence="1 2">TF1</strain>
    </source>
</reference>
<keyword evidence="2" id="KW-1185">Reference proteome</keyword>
<evidence type="ECO:0000313" key="1">
    <source>
        <dbReference type="EMBL" id="BAU22521.1"/>
    </source>
</evidence>
<accession>A0A0U5AXQ6</accession>
<reference evidence="2" key="2">
    <citation type="journal article" date="2016" name="Int. J. Syst. Evol. Microbiol.">
        <title>Caldimicrobium thiodismutans sp. nov., a sulfur-disproportionating bacterium isolated from a hot spring.</title>
        <authorList>
            <person name="Kojima H."/>
            <person name="Umezawa K."/>
            <person name="Fukui M."/>
        </authorList>
    </citation>
    <scope>NUCLEOTIDE SEQUENCE [LARGE SCALE GENOMIC DNA]</scope>
    <source>
        <strain evidence="2">TF1</strain>
    </source>
</reference>
<dbReference type="Proteomes" id="UP000068196">
    <property type="component" value="Chromosome"/>
</dbReference>
<dbReference type="AntiFam" id="ANF00010">
    <property type="entry name" value="tRNA translation"/>
</dbReference>
<sequence>MVEHQPSKLRVAGSNPVARFYKFYAHVAQEAEHFLGKEEVTGSNPVVGLKPYG</sequence>
<dbReference type="AlphaFoldDB" id="A0A0U5AXQ6"/>
<organism evidence="1 2">
    <name type="scientific">Caldimicrobium thiodismutans</name>
    <dbReference type="NCBI Taxonomy" id="1653476"/>
    <lineage>
        <taxon>Bacteria</taxon>
        <taxon>Pseudomonadati</taxon>
        <taxon>Thermodesulfobacteriota</taxon>
        <taxon>Thermodesulfobacteria</taxon>
        <taxon>Thermodesulfobacteriales</taxon>
        <taxon>Thermodesulfobacteriaceae</taxon>
        <taxon>Caldimicrobium</taxon>
    </lineage>
</organism>
<dbReference type="KEGG" id="cthi:THC_0117"/>